<dbReference type="EMBL" id="KN822980">
    <property type="protein sequence ID" value="KIO29669.1"/>
    <property type="molecule type" value="Genomic_DNA"/>
</dbReference>
<organism evidence="2 3">
    <name type="scientific">Tulasnella calospora MUT 4182</name>
    <dbReference type="NCBI Taxonomy" id="1051891"/>
    <lineage>
        <taxon>Eukaryota</taxon>
        <taxon>Fungi</taxon>
        <taxon>Dikarya</taxon>
        <taxon>Basidiomycota</taxon>
        <taxon>Agaricomycotina</taxon>
        <taxon>Agaricomycetes</taxon>
        <taxon>Cantharellales</taxon>
        <taxon>Tulasnellaceae</taxon>
        <taxon>Tulasnella</taxon>
    </lineage>
</organism>
<accession>A0A0C3QQ91</accession>
<keyword evidence="3" id="KW-1185">Reference proteome</keyword>
<feature type="region of interest" description="Disordered" evidence="1">
    <location>
        <begin position="27"/>
        <end position="51"/>
    </location>
</feature>
<evidence type="ECO:0000256" key="1">
    <source>
        <dbReference type="SAM" id="MobiDB-lite"/>
    </source>
</evidence>
<reference evidence="2 3" key="1">
    <citation type="submission" date="2014-04" db="EMBL/GenBank/DDBJ databases">
        <authorList>
            <consortium name="DOE Joint Genome Institute"/>
            <person name="Kuo A."/>
            <person name="Girlanda M."/>
            <person name="Perotto S."/>
            <person name="Kohler A."/>
            <person name="Nagy L.G."/>
            <person name="Floudas D."/>
            <person name="Copeland A."/>
            <person name="Barry K.W."/>
            <person name="Cichocki N."/>
            <person name="Veneault-Fourrey C."/>
            <person name="LaButti K."/>
            <person name="Lindquist E.A."/>
            <person name="Lipzen A."/>
            <person name="Lundell T."/>
            <person name="Morin E."/>
            <person name="Murat C."/>
            <person name="Sun H."/>
            <person name="Tunlid A."/>
            <person name="Henrissat B."/>
            <person name="Grigoriev I.V."/>
            <person name="Hibbett D.S."/>
            <person name="Martin F."/>
            <person name="Nordberg H.P."/>
            <person name="Cantor M.N."/>
            <person name="Hua S.X."/>
        </authorList>
    </citation>
    <scope>NUCLEOTIDE SEQUENCE [LARGE SCALE GENOMIC DNA]</scope>
    <source>
        <strain evidence="2 3">MUT 4182</strain>
    </source>
</reference>
<dbReference type="Proteomes" id="UP000054248">
    <property type="component" value="Unassembled WGS sequence"/>
</dbReference>
<protein>
    <submittedName>
        <fullName evidence="2">Uncharacterized protein</fullName>
    </submittedName>
</protein>
<dbReference type="AlphaFoldDB" id="A0A0C3QQ91"/>
<proteinExistence type="predicted"/>
<reference evidence="3" key="2">
    <citation type="submission" date="2015-01" db="EMBL/GenBank/DDBJ databases">
        <title>Evolutionary Origins and Diversification of the Mycorrhizal Mutualists.</title>
        <authorList>
            <consortium name="DOE Joint Genome Institute"/>
            <consortium name="Mycorrhizal Genomics Consortium"/>
            <person name="Kohler A."/>
            <person name="Kuo A."/>
            <person name="Nagy L.G."/>
            <person name="Floudas D."/>
            <person name="Copeland A."/>
            <person name="Barry K.W."/>
            <person name="Cichocki N."/>
            <person name="Veneault-Fourrey C."/>
            <person name="LaButti K."/>
            <person name="Lindquist E.A."/>
            <person name="Lipzen A."/>
            <person name="Lundell T."/>
            <person name="Morin E."/>
            <person name="Murat C."/>
            <person name="Riley R."/>
            <person name="Ohm R."/>
            <person name="Sun H."/>
            <person name="Tunlid A."/>
            <person name="Henrissat B."/>
            <person name="Grigoriev I.V."/>
            <person name="Hibbett D.S."/>
            <person name="Martin F."/>
        </authorList>
    </citation>
    <scope>NUCLEOTIDE SEQUENCE [LARGE SCALE GENOMIC DNA]</scope>
    <source>
        <strain evidence="3">MUT 4182</strain>
    </source>
</reference>
<evidence type="ECO:0000313" key="3">
    <source>
        <dbReference type="Proteomes" id="UP000054248"/>
    </source>
</evidence>
<name>A0A0C3QQ91_9AGAM</name>
<dbReference type="HOGENOM" id="CLU_447029_0_0_1"/>
<dbReference type="OrthoDB" id="3244405at2759"/>
<feature type="region of interest" description="Disordered" evidence="1">
    <location>
        <begin position="113"/>
        <end position="133"/>
    </location>
</feature>
<feature type="compositionally biased region" description="Basic and acidic residues" evidence="1">
    <location>
        <begin position="27"/>
        <end position="39"/>
    </location>
</feature>
<sequence length="611" mass="66478">MLEEDSSEEELVVGDVDGISCTVLDGDSAREEFSSEKSYKTGKQLPTPPNRVCTFDQELPDTSEGEIHCEPLIFHITYETWRKVFRAKFRRLSLRMEGQPPSRIYGYREEDTKQGSNLESHKLGGRASTQAGFPWNGDPVDSRPLPAPICASNVFVHHPVVRSPEKLLQFIDHRPAPTMQGDVEMIVEDEDLSNCPAQHPQRSSSKTSMGIEYVDIVSDIDMGSNEASSHISIPPLVTRIQSNEQVPCPSEPEWARNGLLQQPLSTLAPFPPEPLPINPSWKDCSSMDIDVAEDVEMRIEEPQIDKQADSSTSGRLQAAPNALWSTVIPSPVSRSEQIPGLPPVIAFHRPQEDGPFLHGLQIHLTESSSCAQIQRLPLVRLELAPDIFHPVGREQDFSSGLGIFQPYLAPKLSREDGGDCIPPTASPTPAASSRQPLNRGITSPVNALFADSFDDLPALSFTPSTTGRLTSTGPWDLSLRTPLTSTGPDVSLFPSPGAVSEGNMNNIPDLVAETFLAEAIKESPVITQQTGPVVGIDIGFVNLTGDDFASYEDVAGEKEGEDDSSSDEGWEEIIVPPSLGLNSQQAPLVPPIALTGEELVITLDFEGEENG</sequence>
<gene>
    <name evidence="2" type="ORF">M407DRAFT_226839</name>
</gene>
<evidence type="ECO:0000313" key="2">
    <source>
        <dbReference type="EMBL" id="KIO29669.1"/>
    </source>
</evidence>